<evidence type="ECO:0000313" key="2">
    <source>
        <dbReference type="EMBL" id="KGQ12792.1"/>
    </source>
</evidence>
<evidence type="ECO:0000256" key="1">
    <source>
        <dbReference type="SAM" id="MobiDB-lite"/>
    </source>
</evidence>
<dbReference type="AlphaFoldDB" id="A0A0A2W2E0"/>
<dbReference type="EMBL" id="ANFO01000087">
    <property type="protein sequence ID" value="KGQ12792.1"/>
    <property type="molecule type" value="Genomic_DNA"/>
</dbReference>
<evidence type="ECO:0000313" key="3">
    <source>
        <dbReference type="Proteomes" id="UP000030106"/>
    </source>
</evidence>
<protein>
    <submittedName>
        <fullName evidence="2">Uncharacterized protein</fullName>
    </submittedName>
</protein>
<dbReference type="Proteomes" id="UP000030106">
    <property type="component" value="Unassembled WGS sequence"/>
</dbReference>
<comment type="caution">
    <text evidence="2">The sequence shown here is derived from an EMBL/GenBank/DDBJ whole genome shotgun (WGS) entry which is preliminary data.</text>
</comment>
<dbReference type="HOGENOM" id="CLU_2222761_0_0_1"/>
<organism evidence="2 3">
    <name type="scientific">Beauveria bassiana D1-5</name>
    <dbReference type="NCBI Taxonomy" id="1245745"/>
    <lineage>
        <taxon>Eukaryota</taxon>
        <taxon>Fungi</taxon>
        <taxon>Dikarya</taxon>
        <taxon>Ascomycota</taxon>
        <taxon>Pezizomycotina</taxon>
        <taxon>Sordariomycetes</taxon>
        <taxon>Hypocreomycetidae</taxon>
        <taxon>Hypocreales</taxon>
        <taxon>Cordycipitaceae</taxon>
        <taxon>Beauveria</taxon>
    </lineage>
</organism>
<accession>A0A0A2W2E0</accession>
<proteinExistence type="predicted"/>
<sequence length="106" mass="10927">MRGDDSRHVAATQRHPRQAQAGGGIARHFSPREATPQRQQPLGLPTTRRDGAAAAATAAATATAATVEAPDSALDGQRRCGRCRHTKCGASAADTRPWETGASGGV</sequence>
<gene>
    <name evidence="2" type="ORF">BBAD15_g1445</name>
</gene>
<feature type="region of interest" description="Disordered" evidence="1">
    <location>
        <begin position="87"/>
        <end position="106"/>
    </location>
</feature>
<reference evidence="2 3" key="1">
    <citation type="submission" date="2012-10" db="EMBL/GenBank/DDBJ databases">
        <title>Genome sequencing and analysis of entomopathogenic fungi Beauveria bassiana D1-5.</title>
        <authorList>
            <person name="Li Q."/>
            <person name="Wang L."/>
            <person name="Zhang Z."/>
            <person name="Wang Q."/>
            <person name="Ren J."/>
            <person name="Wang M."/>
            <person name="Xu W."/>
            <person name="Wang J."/>
            <person name="Lu Y."/>
            <person name="Du Q."/>
            <person name="Sun Z."/>
        </authorList>
    </citation>
    <scope>NUCLEOTIDE SEQUENCE [LARGE SCALE GENOMIC DNA]</scope>
    <source>
        <strain evidence="2 3">D1-5</strain>
    </source>
</reference>
<feature type="region of interest" description="Disordered" evidence="1">
    <location>
        <begin position="1"/>
        <end position="57"/>
    </location>
</feature>
<name>A0A0A2W2E0_BEABA</name>